<keyword evidence="3" id="KW-1185">Reference proteome</keyword>
<feature type="transmembrane region" description="Helical" evidence="1">
    <location>
        <begin position="297"/>
        <end position="325"/>
    </location>
</feature>
<dbReference type="EMBL" id="KN822071">
    <property type="protein sequence ID" value="KIM59598.1"/>
    <property type="molecule type" value="Genomic_DNA"/>
</dbReference>
<gene>
    <name evidence="2" type="ORF">SCLCIDRAFT_988908</name>
</gene>
<accession>A0A0C2ZCV0</accession>
<evidence type="ECO:0000256" key="1">
    <source>
        <dbReference type="SAM" id="Phobius"/>
    </source>
</evidence>
<dbReference type="OrthoDB" id="3365917at2759"/>
<dbReference type="Proteomes" id="UP000053989">
    <property type="component" value="Unassembled WGS sequence"/>
</dbReference>
<dbReference type="HOGENOM" id="CLU_783380_0_0_1"/>
<evidence type="ECO:0000313" key="3">
    <source>
        <dbReference type="Proteomes" id="UP000053989"/>
    </source>
</evidence>
<evidence type="ECO:0000313" key="2">
    <source>
        <dbReference type="EMBL" id="KIM59598.1"/>
    </source>
</evidence>
<sequence>MYVPLLSKSHSHSRRLERRQFEVEIFLSGDSLGKSDPEAYGYGHGGGNSTVSPEGHPFAGRRAGGGTRDQVFGTKAYGSGYPGIEGRGVVGRHLPFWFWPVVWSKNASIIQPYLDGTEYGHPSNTTRFGGPLMEALFISDTNKLKTTFHVISDQSTVRYLIGTVHYNCSNYLSYDGWGTPTPFDADSQHAPMPQQVIQYYRASSAVLTLDGYNNSATFSSNESASDSPLPQNIDTTLLECLNQTIGSAVPLVDGAPEWWVMQHRWIGLIIAFSPVLLPVAAGVAVAVGVFLSALLLGILWVAIIAGYNFACLCSAIWSRTTYFVIKLLSGMMVRMDTTHGTAGPQVNDWSNVKE</sequence>
<protein>
    <submittedName>
        <fullName evidence="2">Uncharacterized protein</fullName>
    </submittedName>
</protein>
<dbReference type="InParanoid" id="A0A0C2ZCV0"/>
<feature type="transmembrane region" description="Helical" evidence="1">
    <location>
        <begin position="265"/>
        <end position="291"/>
    </location>
</feature>
<proteinExistence type="predicted"/>
<keyword evidence="1" id="KW-1133">Transmembrane helix</keyword>
<dbReference type="AlphaFoldDB" id="A0A0C2ZCV0"/>
<name>A0A0C2ZCV0_9AGAM</name>
<keyword evidence="1" id="KW-0472">Membrane</keyword>
<organism evidence="2 3">
    <name type="scientific">Scleroderma citrinum Foug A</name>
    <dbReference type="NCBI Taxonomy" id="1036808"/>
    <lineage>
        <taxon>Eukaryota</taxon>
        <taxon>Fungi</taxon>
        <taxon>Dikarya</taxon>
        <taxon>Basidiomycota</taxon>
        <taxon>Agaricomycotina</taxon>
        <taxon>Agaricomycetes</taxon>
        <taxon>Agaricomycetidae</taxon>
        <taxon>Boletales</taxon>
        <taxon>Sclerodermatineae</taxon>
        <taxon>Sclerodermataceae</taxon>
        <taxon>Scleroderma</taxon>
    </lineage>
</organism>
<reference evidence="2 3" key="1">
    <citation type="submission" date="2014-04" db="EMBL/GenBank/DDBJ databases">
        <authorList>
            <consortium name="DOE Joint Genome Institute"/>
            <person name="Kuo A."/>
            <person name="Kohler A."/>
            <person name="Nagy L.G."/>
            <person name="Floudas D."/>
            <person name="Copeland A."/>
            <person name="Barry K.W."/>
            <person name="Cichocki N."/>
            <person name="Veneault-Fourrey C."/>
            <person name="LaButti K."/>
            <person name="Lindquist E.A."/>
            <person name="Lipzen A."/>
            <person name="Lundell T."/>
            <person name="Morin E."/>
            <person name="Murat C."/>
            <person name="Sun H."/>
            <person name="Tunlid A."/>
            <person name="Henrissat B."/>
            <person name="Grigoriev I.V."/>
            <person name="Hibbett D.S."/>
            <person name="Martin F."/>
            <person name="Nordberg H.P."/>
            <person name="Cantor M.N."/>
            <person name="Hua S.X."/>
        </authorList>
    </citation>
    <scope>NUCLEOTIDE SEQUENCE [LARGE SCALE GENOMIC DNA]</scope>
    <source>
        <strain evidence="2 3">Foug A</strain>
    </source>
</reference>
<reference evidence="3" key="2">
    <citation type="submission" date="2015-01" db="EMBL/GenBank/DDBJ databases">
        <title>Evolutionary Origins and Diversification of the Mycorrhizal Mutualists.</title>
        <authorList>
            <consortium name="DOE Joint Genome Institute"/>
            <consortium name="Mycorrhizal Genomics Consortium"/>
            <person name="Kohler A."/>
            <person name="Kuo A."/>
            <person name="Nagy L.G."/>
            <person name="Floudas D."/>
            <person name="Copeland A."/>
            <person name="Barry K.W."/>
            <person name="Cichocki N."/>
            <person name="Veneault-Fourrey C."/>
            <person name="LaButti K."/>
            <person name="Lindquist E.A."/>
            <person name="Lipzen A."/>
            <person name="Lundell T."/>
            <person name="Morin E."/>
            <person name="Murat C."/>
            <person name="Riley R."/>
            <person name="Ohm R."/>
            <person name="Sun H."/>
            <person name="Tunlid A."/>
            <person name="Henrissat B."/>
            <person name="Grigoriev I.V."/>
            <person name="Hibbett D.S."/>
            <person name="Martin F."/>
        </authorList>
    </citation>
    <scope>NUCLEOTIDE SEQUENCE [LARGE SCALE GENOMIC DNA]</scope>
    <source>
        <strain evidence="3">Foug A</strain>
    </source>
</reference>
<keyword evidence="1" id="KW-0812">Transmembrane</keyword>